<sequence length="102" mass="10769">MRPRGFSEIAVKACPGSSVRHTRNVIESSAIGSALARGLRAARLCSGTSAACVAGCTNVGRSDRENVPASGPRVWREADGLRELQQRTVHASGLGLEWVHGM</sequence>
<reference evidence="1 2" key="1">
    <citation type="submission" date="2017-04" db="EMBL/GenBank/DDBJ databases">
        <title>Draft genome sequence of Marssonina coronaria NL1: causal agent of apple blotch.</title>
        <authorList>
            <person name="Cheng Q."/>
        </authorList>
    </citation>
    <scope>NUCLEOTIDE SEQUENCE [LARGE SCALE GENOMIC DNA]</scope>
    <source>
        <strain evidence="1 2">NL1</strain>
    </source>
</reference>
<evidence type="ECO:0000313" key="1">
    <source>
        <dbReference type="EMBL" id="OWO98897.1"/>
    </source>
</evidence>
<proteinExistence type="predicted"/>
<comment type="caution">
    <text evidence="1">The sequence shown here is derived from an EMBL/GenBank/DDBJ whole genome shotgun (WGS) entry which is preliminary data.</text>
</comment>
<keyword evidence="2" id="KW-1185">Reference proteome</keyword>
<protein>
    <submittedName>
        <fullName evidence="1">Uncharacterized protein</fullName>
    </submittedName>
</protein>
<organism evidence="1 2">
    <name type="scientific">Diplocarpon coronariae</name>
    <dbReference type="NCBI Taxonomy" id="2795749"/>
    <lineage>
        <taxon>Eukaryota</taxon>
        <taxon>Fungi</taxon>
        <taxon>Dikarya</taxon>
        <taxon>Ascomycota</taxon>
        <taxon>Pezizomycotina</taxon>
        <taxon>Leotiomycetes</taxon>
        <taxon>Helotiales</taxon>
        <taxon>Drepanopezizaceae</taxon>
        <taxon>Diplocarpon</taxon>
    </lineage>
</organism>
<gene>
    <name evidence="1" type="ORF">B2J93_9568</name>
</gene>
<accession>A0A218YU38</accession>
<evidence type="ECO:0000313" key="2">
    <source>
        <dbReference type="Proteomes" id="UP000242519"/>
    </source>
</evidence>
<dbReference type="AlphaFoldDB" id="A0A218YU38"/>
<dbReference type="Proteomes" id="UP000242519">
    <property type="component" value="Unassembled WGS sequence"/>
</dbReference>
<name>A0A218YU38_9HELO</name>
<dbReference type="InParanoid" id="A0A218YU38"/>
<dbReference type="EMBL" id="MZNU01000375">
    <property type="protein sequence ID" value="OWO98897.1"/>
    <property type="molecule type" value="Genomic_DNA"/>
</dbReference>